<evidence type="ECO:0000256" key="1">
    <source>
        <dbReference type="SAM" id="MobiDB-lite"/>
    </source>
</evidence>
<evidence type="ECO:0000313" key="4">
    <source>
        <dbReference type="Proteomes" id="UP000310066"/>
    </source>
</evidence>
<accession>A0A4U0VK21</accession>
<evidence type="ECO:0000256" key="2">
    <source>
        <dbReference type="SAM" id="Phobius"/>
    </source>
</evidence>
<sequence length="323" mass="34145">MENISTPVVVIGGIVTAIGVIVNVASAGTQMFYNINAGRVAWRDLRNLARLDGVISELRAHKEHSEGKMEGMALKMVAMEAKLERSLTKTAALERELSRVVSDAPPSRAELDSMIAAAVEAKVSRVTREIPAEGQCRCASAATMVSAGTNTRAAETAVHPSPQGVEAGNPDSPERMRANSAPARPHETPVHPSTQGVETDDLDRPEGVERHSAPTSPTETTMGARTQAPSIERPVRPSTQAVEAGDLDGPEGGEQHAAPPPQTETTANPLTRVDGAGGPVPEQVEGHSASDRFRPVRNPGSSSSRRGKPVSSKSQGKKPWTQY</sequence>
<keyword evidence="2" id="KW-1133">Transmembrane helix</keyword>
<proteinExistence type="predicted"/>
<feature type="compositionally biased region" description="Basic and acidic residues" evidence="1">
    <location>
        <begin position="284"/>
        <end position="294"/>
    </location>
</feature>
<protein>
    <submittedName>
        <fullName evidence="3">Uncharacterized protein</fullName>
    </submittedName>
</protein>
<feature type="compositionally biased region" description="Basic and acidic residues" evidence="1">
    <location>
        <begin position="202"/>
        <end position="212"/>
    </location>
</feature>
<organism evidence="3 4">
    <name type="scientific">Friedmanniomyces endolithicus</name>
    <dbReference type="NCBI Taxonomy" id="329885"/>
    <lineage>
        <taxon>Eukaryota</taxon>
        <taxon>Fungi</taxon>
        <taxon>Dikarya</taxon>
        <taxon>Ascomycota</taxon>
        <taxon>Pezizomycotina</taxon>
        <taxon>Dothideomycetes</taxon>
        <taxon>Dothideomycetidae</taxon>
        <taxon>Mycosphaerellales</taxon>
        <taxon>Teratosphaeriaceae</taxon>
        <taxon>Friedmanniomyces</taxon>
    </lineage>
</organism>
<feature type="region of interest" description="Disordered" evidence="1">
    <location>
        <begin position="150"/>
        <end position="323"/>
    </location>
</feature>
<name>A0A4U0VK21_9PEZI</name>
<gene>
    <name evidence="3" type="ORF">B0A54_00892</name>
</gene>
<reference evidence="3 4" key="1">
    <citation type="submission" date="2017-03" db="EMBL/GenBank/DDBJ databases">
        <title>Genomes of endolithic fungi from Antarctica.</title>
        <authorList>
            <person name="Coleine C."/>
            <person name="Masonjones S."/>
            <person name="Stajich J.E."/>
        </authorList>
    </citation>
    <scope>NUCLEOTIDE SEQUENCE [LARGE SCALE GENOMIC DNA]</scope>
    <source>
        <strain evidence="3 4">CCFEE 5311</strain>
    </source>
</reference>
<keyword evidence="2" id="KW-0812">Transmembrane</keyword>
<evidence type="ECO:0000313" key="3">
    <source>
        <dbReference type="EMBL" id="TKA48756.1"/>
    </source>
</evidence>
<dbReference type="Proteomes" id="UP000310066">
    <property type="component" value="Unassembled WGS sequence"/>
</dbReference>
<comment type="caution">
    <text evidence="3">The sequence shown here is derived from an EMBL/GenBank/DDBJ whole genome shotgun (WGS) entry which is preliminary data.</text>
</comment>
<feature type="transmembrane region" description="Helical" evidence="2">
    <location>
        <begin position="6"/>
        <end position="25"/>
    </location>
</feature>
<feature type="compositionally biased region" description="Polar residues" evidence="1">
    <location>
        <begin position="213"/>
        <end position="229"/>
    </location>
</feature>
<dbReference type="AlphaFoldDB" id="A0A4U0VK21"/>
<keyword evidence="2" id="KW-0472">Membrane</keyword>
<dbReference type="EMBL" id="NAJP01000003">
    <property type="protein sequence ID" value="TKA48756.1"/>
    <property type="molecule type" value="Genomic_DNA"/>
</dbReference>
<feature type="compositionally biased region" description="Low complexity" evidence="1">
    <location>
        <begin position="296"/>
        <end position="314"/>
    </location>
</feature>
<dbReference type="OrthoDB" id="3879388at2759"/>